<dbReference type="SUPFAM" id="SSF54909">
    <property type="entry name" value="Dimeric alpha+beta barrel"/>
    <property type="match status" value="1"/>
</dbReference>
<organism evidence="2 3">
    <name type="scientific">Paenibacillus macerans</name>
    <name type="common">Bacillus macerans</name>
    <dbReference type="NCBI Taxonomy" id="44252"/>
    <lineage>
        <taxon>Bacteria</taxon>
        <taxon>Bacillati</taxon>
        <taxon>Bacillota</taxon>
        <taxon>Bacilli</taxon>
        <taxon>Bacillales</taxon>
        <taxon>Paenibacillaceae</taxon>
        <taxon>Paenibacillus</taxon>
    </lineage>
</organism>
<dbReference type="STRING" id="44252.DJ90_2196"/>
<proteinExistence type="predicted"/>
<dbReference type="PATRIC" id="fig|44252.3.peg.5069"/>
<evidence type="ECO:0000313" key="2">
    <source>
        <dbReference type="EMBL" id="KFM95776.1"/>
    </source>
</evidence>
<dbReference type="EMBL" id="JMQA01000041">
    <property type="protein sequence ID" value="KFM95776.1"/>
    <property type="molecule type" value="Genomic_DNA"/>
</dbReference>
<dbReference type="Pfam" id="PF16291">
    <property type="entry name" value="DUF4937"/>
    <property type="match status" value="1"/>
</dbReference>
<feature type="domain" description="DUF4937" evidence="1">
    <location>
        <begin position="2"/>
        <end position="89"/>
    </location>
</feature>
<dbReference type="AlphaFoldDB" id="A0A090YC68"/>
<accession>A0A090YC68</accession>
<keyword evidence="3" id="KW-1185">Reference proteome</keyword>
<reference evidence="2 3" key="1">
    <citation type="submission" date="2014-04" db="EMBL/GenBank/DDBJ databases">
        <authorList>
            <person name="Bishop-Lilly K.A."/>
            <person name="Broomall S.M."/>
            <person name="Chain P.S."/>
            <person name="Chertkov O."/>
            <person name="Coyne S.R."/>
            <person name="Daligault H.E."/>
            <person name="Davenport K.W."/>
            <person name="Erkkila T."/>
            <person name="Frey K.G."/>
            <person name="Gibbons H.S."/>
            <person name="Gu W."/>
            <person name="Jaissle J."/>
            <person name="Johnson S.L."/>
            <person name="Koroleva G.I."/>
            <person name="Ladner J.T."/>
            <person name="Lo C.-C."/>
            <person name="Minogue T.D."/>
            <person name="Munk C."/>
            <person name="Palacios G.F."/>
            <person name="Redden C.L."/>
            <person name="Rosenzweig C.N."/>
            <person name="Scholz M.B."/>
            <person name="Teshima H."/>
            <person name="Xu Y."/>
        </authorList>
    </citation>
    <scope>NUCLEOTIDE SEQUENCE [LARGE SCALE GENOMIC DNA]</scope>
    <source>
        <strain evidence="2 3">8244</strain>
    </source>
</reference>
<dbReference type="InterPro" id="IPR032555">
    <property type="entry name" value="DUF4937"/>
</dbReference>
<evidence type="ECO:0000313" key="3">
    <source>
        <dbReference type="Proteomes" id="UP000029278"/>
    </source>
</evidence>
<dbReference type="InterPro" id="IPR011008">
    <property type="entry name" value="Dimeric_a/b-barrel"/>
</dbReference>
<comment type="caution">
    <text evidence="2">The sequence shown here is derived from an EMBL/GenBank/DDBJ whole genome shotgun (WGS) entry which is preliminary data.</text>
</comment>
<dbReference type="Proteomes" id="UP000029278">
    <property type="component" value="Unassembled WGS sequence"/>
</dbReference>
<name>A0A090YC68_PAEMA</name>
<dbReference type="HOGENOM" id="CLU_155715_0_0_9"/>
<sequence>MLIKWVTCTVASAKKEAFSQAQSRWSLLSQVPGFIAQIGGWKRKGDVLEAHIFGFWETAELYREFMDIFHDEIFQKTGQPGTYESISVRNGEFAGNISTVDVYRLDRVVISQNAYQAYLMQMIRQGSEAAAGVFNMGGMEEPALAVELEPVSSVS</sequence>
<gene>
    <name evidence="2" type="ORF">DJ90_2196</name>
</gene>
<protein>
    <recommendedName>
        <fullName evidence="1">DUF4937 domain-containing protein</fullName>
    </recommendedName>
</protein>
<evidence type="ECO:0000259" key="1">
    <source>
        <dbReference type="Pfam" id="PF16291"/>
    </source>
</evidence>